<keyword evidence="3 10" id="KW-0732">Signal</keyword>
<proteinExistence type="inferred from homology"/>
<dbReference type="Gene3D" id="2.60.40.10">
    <property type="entry name" value="Immunoglobulins"/>
    <property type="match status" value="1"/>
</dbReference>
<feature type="signal peptide" evidence="10">
    <location>
        <begin position="1"/>
        <end position="22"/>
    </location>
</feature>
<keyword evidence="7" id="KW-0325">Glycoprotein</keyword>
<dbReference type="EMBL" id="HACA01028214">
    <property type="protein sequence ID" value="CDW45575.1"/>
    <property type="molecule type" value="Transcribed_RNA"/>
</dbReference>
<dbReference type="Pfam" id="PF13855">
    <property type="entry name" value="LRR_8"/>
    <property type="match status" value="1"/>
</dbReference>
<protein>
    <recommendedName>
        <fullName evidence="11">Ig-like domain-containing protein</fullName>
    </recommendedName>
</protein>
<evidence type="ECO:0000256" key="7">
    <source>
        <dbReference type="ARBA" id="ARBA00023180"/>
    </source>
</evidence>
<evidence type="ECO:0000259" key="11">
    <source>
        <dbReference type="PROSITE" id="PS50835"/>
    </source>
</evidence>
<keyword evidence="4" id="KW-0677">Repeat</keyword>
<dbReference type="SUPFAM" id="SSF48726">
    <property type="entry name" value="Immunoglobulin"/>
    <property type="match status" value="1"/>
</dbReference>
<evidence type="ECO:0000313" key="12">
    <source>
        <dbReference type="EMBL" id="CDW45575.1"/>
    </source>
</evidence>
<evidence type="ECO:0000256" key="8">
    <source>
        <dbReference type="SAM" id="MobiDB-lite"/>
    </source>
</evidence>
<keyword evidence="9" id="KW-0472">Membrane</keyword>
<keyword evidence="2" id="KW-0433">Leucine-rich repeat</keyword>
<sequence>MLLGFRALVFFAFLIRSVSVTSREACPSPCECKWKKGKETVSCPNDNFSIIPRMEKHSGTQVLDFPGNPLKILRNDIFIDKNLLNLQELYLSSCSIGKIEPNAFRDLINLVRLDLSKNSIVSVPEKSLNSVTQLRELSISGNPIRKIKNYAFSALSQLVKLEISDCQLTWIEPYAFNGLETLRRLKIDGNRLAELNPAVWYPLRNSLYGIDLHSNPWNCSCALRPTLEWIRTANVPPSIPPVCASPSRLRHKSWSSLRERDFACSPVIVLLASSRSDNVTLTCRIRGDPLVDVNWFWEGSPVDLAGSFSNNRSTSKKYILKEGSATKSYIRISNLTILNKDLELGTYRCSGKNAAGHVEESIRLTDAHSILGGTPVTTLRKRSSRDNFYFILVSLSVGSLLFVCLFGACCIYGVHQRSRPMPEMAKTTVTYTNGSAATNGHTHKTSQTLLQQQQANSIELQNMLKTSTTTTRSSKEDESCRVSPDLIKYNEGYEDNEKSLLDPSLPKSSNDCYVEIEPVMKSELLATARETEIRGVSTVVAKKAYPQRALLSYRTELAENEGEDQHLLGNLQSPHRSHTLDGRRSSGSNSFNEDSNHSPRRYSVTEDIGHPKIKTFLKEYSQLQSQLNRLREARSESLGTSLLCNSSQNSPDLRYNYSSNKRVQVVHCGKISSSKDYFIEEEEYEA</sequence>
<dbReference type="InterPro" id="IPR000483">
    <property type="entry name" value="Cys-rich_flank_reg_C"/>
</dbReference>
<feature type="domain" description="Ig-like" evidence="11">
    <location>
        <begin position="266"/>
        <end position="365"/>
    </location>
</feature>
<dbReference type="SMART" id="SM00369">
    <property type="entry name" value="LRR_TYP"/>
    <property type="match status" value="5"/>
</dbReference>
<dbReference type="SUPFAM" id="SSF52058">
    <property type="entry name" value="L domain-like"/>
    <property type="match status" value="1"/>
</dbReference>
<dbReference type="InterPro" id="IPR032675">
    <property type="entry name" value="LRR_dom_sf"/>
</dbReference>
<dbReference type="InterPro" id="IPR003598">
    <property type="entry name" value="Ig_sub2"/>
</dbReference>
<dbReference type="SMART" id="SM00082">
    <property type="entry name" value="LRRCT"/>
    <property type="match status" value="1"/>
</dbReference>
<dbReference type="GO" id="GO:0005886">
    <property type="term" value="C:plasma membrane"/>
    <property type="evidence" value="ECO:0007669"/>
    <property type="project" value="TreeGrafter"/>
</dbReference>
<evidence type="ECO:0000256" key="6">
    <source>
        <dbReference type="ARBA" id="ARBA00023170"/>
    </source>
</evidence>
<dbReference type="PROSITE" id="PS51450">
    <property type="entry name" value="LRR"/>
    <property type="match status" value="2"/>
</dbReference>
<evidence type="ECO:0000256" key="4">
    <source>
        <dbReference type="ARBA" id="ARBA00022737"/>
    </source>
</evidence>
<dbReference type="InterPro" id="IPR007110">
    <property type="entry name" value="Ig-like_dom"/>
</dbReference>
<reference evidence="12" key="1">
    <citation type="submission" date="2014-05" db="EMBL/GenBank/DDBJ databases">
        <authorList>
            <person name="Chronopoulou M."/>
        </authorList>
    </citation>
    <scope>NUCLEOTIDE SEQUENCE</scope>
    <source>
        <tissue evidence="12">Whole organism</tissue>
    </source>
</reference>
<dbReference type="PROSITE" id="PS50835">
    <property type="entry name" value="IG_LIKE"/>
    <property type="match status" value="1"/>
</dbReference>
<dbReference type="InterPro" id="IPR013783">
    <property type="entry name" value="Ig-like_fold"/>
</dbReference>
<evidence type="ECO:0000256" key="1">
    <source>
        <dbReference type="ARBA" id="ARBA00007343"/>
    </source>
</evidence>
<dbReference type="Pfam" id="PF07679">
    <property type="entry name" value="I-set"/>
    <property type="match status" value="1"/>
</dbReference>
<feature type="transmembrane region" description="Helical" evidence="9">
    <location>
        <begin position="388"/>
        <end position="414"/>
    </location>
</feature>
<organism evidence="12">
    <name type="scientific">Lepeophtheirus salmonis</name>
    <name type="common">Salmon louse</name>
    <name type="synonym">Caligus salmonis</name>
    <dbReference type="NCBI Taxonomy" id="72036"/>
    <lineage>
        <taxon>Eukaryota</taxon>
        <taxon>Metazoa</taxon>
        <taxon>Ecdysozoa</taxon>
        <taxon>Arthropoda</taxon>
        <taxon>Crustacea</taxon>
        <taxon>Multicrustacea</taxon>
        <taxon>Hexanauplia</taxon>
        <taxon>Copepoda</taxon>
        <taxon>Siphonostomatoida</taxon>
        <taxon>Caligidae</taxon>
        <taxon>Lepeophtheirus</taxon>
    </lineage>
</organism>
<keyword evidence="6" id="KW-0675">Receptor</keyword>
<evidence type="ECO:0000256" key="10">
    <source>
        <dbReference type="SAM" id="SignalP"/>
    </source>
</evidence>
<keyword evidence="9" id="KW-1133">Transmembrane helix</keyword>
<feature type="region of interest" description="Disordered" evidence="8">
    <location>
        <begin position="567"/>
        <end position="603"/>
    </location>
</feature>
<dbReference type="InterPro" id="IPR013098">
    <property type="entry name" value="Ig_I-set"/>
</dbReference>
<dbReference type="CDD" id="cd00096">
    <property type="entry name" value="Ig"/>
    <property type="match status" value="1"/>
</dbReference>
<feature type="chain" id="PRO_5005489268" description="Ig-like domain-containing protein" evidence="10">
    <location>
        <begin position="23"/>
        <end position="686"/>
    </location>
</feature>
<dbReference type="PANTHER" id="PTHR45930">
    <property type="entry name" value="G-PROTEIN COUPLED RECEPTOR 124-LIKE PROTEIN"/>
    <property type="match status" value="1"/>
</dbReference>
<dbReference type="InterPro" id="IPR003591">
    <property type="entry name" value="Leu-rich_rpt_typical-subtyp"/>
</dbReference>
<dbReference type="SMART" id="SM00408">
    <property type="entry name" value="IGc2"/>
    <property type="match status" value="1"/>
</dbReference>
<dbReference type="PANTHER" id="PTHR45930:SF4">
    <property type="entry name" value="ADHESION G PROTEIN-COUPLED RECEPTOR A3"/>
    <property type="match status" value="1"/>
</dbReference>
<evidence type="ECO:0000256" key="3">
    <source>
        <dbReference type="ARBA" id="ARBA00022729"/>
    </source>
</evidence>
<accession>A0A0K2V5H5</accession>
<dbReference type="InterPro" id="IPR001611">
    <property type="entry name" value="Leu-rich_rpt"/>
</dbReference>
<comment type="similarity">
    <text evidence="1">Belongs to the G-protein coupled receptor 2 family. Adhesion G-protein coupled receptor (ADGR) subfamily.</text>
</comment>
<evidence type="ECO:0000256" key="2">
    <source>
        <dbReference type="ARBA" id="ARBA00022614"/>
    </source>
</evidence>
<dbReference type="Gene3D" id="3.80.10.10">
    <property type="entry name" value="Ribonuclease Inhibitor"/>
    <property type="match status" value="2"/>
</dbReference>
<evidence type="ECO:0000256" key="5">
    <source>
        <dbReference type="ARBA" id="ARBA00023157"/>
    </source>
</evidence>
<dbReference type="GO" id="GO:0007166">
    <property type="term" value="P:cell surface receptor signaling pathway"/>
    <property type="evidence" value="ECO:0007669"/>
    <property type="project" value="TreeGrafter"/>
</dbReference>
<keyword evidence="5" id="KW-1015">Disulfide bond</keyword>
<evidence type="ECO:0000256" key="9">
    <source>
        <dbReference type="SAM" id="Phobius"/>
    </source>
</evidence>
<dbReference type="FunFam" id="3.80.10.10:FF:000082">
    <property type="entry name" value="Leucine-rich repeat-containing 24"/>
    <property type="match status" value="1"/>
</dbReference>
<dbReference type="InterPro" id="IPR051963">
    <property type="entry name" value="Adhesion_GPCR_A"/>
</dbReference>
<name>A0A0K2V5H5_LEPSM</name>
<dbReference type="AlphaFoldDB" id="A0A0K2V5H5"/>
<dbReference type="OrthoDB" id="643377at2759"/>
<keyword evidence="9" id="KW-0812">Transmembrane</keyword>
<dbReference type="InterPro" id="IPR036179">
    <property type="entry name" value="Ig-like_dom_sf"/>
</dbReference>